<sequence>MKESYKNKSNKIKIIIELNHILKLRSHFRILQRINKLLINQNGTSLQKLETGMMNKYNLIYVLEINK</sequence>
<dbReference type="AlphaFoldDB" id="A0A8S1RMV6"/>
<comment type="caution">
    <text evidence="1">The sequence shown here is derived from an EMBL/GenBank/DDBJ whole genome shotgun (WGS) entry which is preliminary data.</text>
</comment>
<name>A0A8S1RMV6_9CILI</name>
<organism evidence="1 2">
    <name type="scientific">Paramecium sonneborni</name>
    <dbReference type="NCBI Taxonomy" id="65129"/>
    <lineage>
        <taxon>Eukaryota</taxon>
        <taxon>Sar</taxon>
        <taxon>Alveolata</taxon>
        <taxon>Ciliophora</taxon>
        <taxon>Intramacronucleata</taxon>
        <taxon>Oligohymenophorea</taxon>
        <taxon>Peniculida</taxon>
        <taxon>Parameciidae</taxon>
        <taxon>Paramecium</taxon>
    </lineage>
</organism>
<protein>
    <submittedName>
        <fullName evidence="1">Uncharacterized protein</fullName>
    </submittedName>
</protein>
<evidence type="ECO:0000313" key="2">
    <source>
        <dbReference type="Proteomes" id="UP000692954"/>
    </source>
</evidence>
<reference evidence="1" key="1">
    <citation type="submission" date="2021-01" db="EMBL/GenBank/DDBJ databases">
        <authorList>
            <consortium name="Genoscope - CEA"/>
            <person name="William W."/>
        </authorList>
    </citation>
    <scope>NUCLEOTIDE SEQUENCE</scope>
</reference>
<gene>
    <name evidence="1" type="ORF">PSON_ATCC_30995.1.T2320008</name>
</gene>
<evidence type="ECO:0000313" key="1">
    <source>
        <dbReference type="EMBL" id="CAD8129598.1"/>
    </source>
</evidence>
<proteinExistence type="predicted"/>
<dbReference type="Proteomes" id="UP000692954">
    <property type="component" value="Unassembled WGS sequence"/>
</dbReference>
<dbReference type="EMBL" id="CAJJDN010000232">
    <property type="protein sequence ID" value="CAD8129598.1"/>
    <property type="molecule type" value="Genomic_DNA"/>
</dbReference>
<keyword evidence="2" id="KW-1185">Reference proteome</keyword>
<accession>A0A8S1RMV6</accession>